<dbReference type="InterPro" id="IPR036249">
    <property type="entry name" value="Thioredoxin-like_sf"/>
</dbReference>
<keyword evidence="1" id="KW-0732">Signal</keyword>
<dbReference type="EMBL" id="LYVI01000015">
    <property type="protein sequence ID" value="OBU59690.1"/>
    <property type="molecule type" value="Genomic_DNA"/>
</dbReference>
<accession>A0AAP7KZA4</accession>
<evidence type="ECO:0000256" key="1">
    <source>
        <dbReference type="SAM" id="SignalP"/>
    </source>
</evidence>
<feature type="domain" description="Thioredoxin" evidence="2">
    <location>
        <begin position="15"/>
        <end position="176"/>
    </location>
</feature>
<proteinExistence type="predicted"/>
<dbReference type="AlphaFoldDB" id="A0AAP7KZA4"/>
<name>A0AAP7KZA4_STEMA</name>
<dbReference type="PROSITE" id="PS51352">
    <property type="entry name" value="THIOREDOXIN_2"/>
    <property type="match status" value="1"/>
</dbReference>
<dbReference type="Pfam" id="PF13905">
    <property type="entry name" value="Thioredoxin_8"/>
    <property type="match status" value="1"/>
</dbReference>
<dbReference type="RefSeq" id="WP_065182930.1">
    <property type="nucleotide sequence ID" value="NZ_JAXAXT010000001.1"/>
</dbReference>
<sequence length="182" mass="20109">MRSEALRVLLCAGSALLAAPVAAENLHAQVSASLMRPEARSLRPMQWSPPPRLIALYFGADWCAPCHAFVPTLRSVRDALREAGADTEVVYVSQDESEAALRRYMRRQDMPWPVLDPRRAARMPVLQALAGPAPPNLVLIDAEGRVLAKGWHGRRYEGLQPVLKLWQAAACAQEQARCPPLE</sequence>
<comment type="caution">
    <text evidence="3">The sequence shown here is derived from an EMBL/GenBank/DDBJ whole genome shotgun (WGS) entry which is preliminary data.</text>
</comment>
<dbReference type="Gene3D" id="3.40.30.10">
    <property type="entry name" value="Glutaredoxin"/>
    <property type="match status" value="1"/>
</dbReference>
<dbReference type="InterPro" id="IPR012336">
    <property type="entry name" value="Thioredoxin-like_fold"/>
</dbReference>
<dbReference type="GO" id="GO:0031397">
    <property type="term" value="P:negative regulation of protein ubiquitination"/>
    <property type="evidence" value="ECO:0007669"/>
    <property type="project" value="TreeGrafter"/>
</dbReference>
<gene>
    <name evidence="3" type="ORF">A9K56_17705</name>
</gene>
<evidence type="ECO:0000259" key="2">
    <source>
        <dbReference type="PROSITE" id="PS51352"/>
    </source>
</evidence>
<dbReference type="SUPFAM" id="SSF52833">
    <property type="entry name" value="Thioredoxin-like"/>
    <property type="match status" value="1"/>
</dbReference>
<feature type="signal peptide" evidence="1">
    <location>
        <begin position="1"/>
        <end position="23"/>
    </location>
</feature>
<dbReference type="PANTHER" id="PTHR46472">
    <property type="entry name" value="NUCLEOREDOXIN"/>
    <property type="match status" value="1"/>
</dbReference>
<dbReference type="InterPro" id="IPR013766">
    <property type="entry name" value="Thioredoxin_domain"/>
</dbReference>
<dbReference type="GO" id="GO:0004791">
    <property type="term" value="F:thioredoxin-disulfide reductase (NADPH) activity"/>
    <property type="evidence" value="ECO:0007669"/>
    <property type="project" value="TreeGrafter"/>
</dbReference>
<protein>
    <submittedName>
        <fullName evidence="3">Alkyl hydroperoxide reductase</fullName>
    </submittedName>
</protein>
<organism evidence="3 4">
    <name type="scientific">Stenotrophomonas maltophilia</name>
    <name type="common">Pseudomonas maltophilia</name>
    <name type="synonym">Xanthomonas maltophilia</name>
    <dbReference type="NCBI Taxonomy" id="40324"/>
    <lineage>
        <taxon>Bacteria</taxon>
        <taxon>Pseudomonadati</taxon>
        <taxon>Pseudomonadota</taxon>
        <taxon>Gammaproteobacteria</taxon>
        <taxon>Lysobacterales</taxon>
        <taxon>Lysobacteraceae</taxon>
        <taxon>Stenotrophomonas</taxon>
        <taxon>Stenotrophomonas maltophilia group</taxon>
    </lineage>
</organism>
<feature type="chain" id="PRO_5042841911" evidence="1">
    <location>
        <begin position="24"/>
        <end position="182"/>
    </location>
</feature>
<reference evidence="3 4" key="1">
    <citation type="submission" date="2016-05" db="EMBL/GenBank/DDBJ databases">
        <title>Draft Genome Sequences of Stenotrophomonas maltophilia Strains Sm32COP, Sm41DVV, Sm46PAILV, SmF3, SmF22, SmSOFb1 and SmCVFa1, Isolated from Different Manures, in France.</title>
        <authorList>
            <person name="Nazaret S."/>
            <person name="Bodilis J."/>
        </authorList>
    </citation>
    <scope>NUCLEOTIDE SEQUENCE [LARGE SCALE GENOMIC DNA]</scope>
    <source>
        <strain evidence="3 4">Sm41DVV</strain>
    </source>
</reference>
<dbReference type="PANTHER" id="PTHR46472:SF1">
    <property type="entry name" value="NUCLEOREDOXIN"/>
    <property type="match status" value="1"/>
</dbReference>
<evidence type="ECO:0000313" key="4">
    <source>
        <dbReference type="Proteomes" id="UP000092125"/>
    </source>
</evidence>
<evidence type="ECO:0000313" key="3">
    <source>
        <dbReference type="EMBL" id="OBU59690.1"/>
    </source>
</evidence>
<dbReference type="Proteomes" id="UP000092125">
    <property type="component" value="Unassembled WGS sequence"/>
</dbReference>
<dbReference type="GO" id="GO:0030178">
    <property type="term" value="P:negative regulation of Wnt signaling pathway"/>
    <property type="evidence" value="ECO:0007669"/>
    <property type="project" value="TreeGrafter"/>
</dbReference>